<dbReference type="Proteomes" id="UP001204015">
    <property type="component" value="Unassembled WGS sequence"/>
</dbReference>
<keyword evidence="3" id="KW-1185">Reference proteome</keyword>
<comment type="caution">
    <text evidence="2">The sequence shown here is derived from an EMBL/GenBank/DDBJ whole genome shotgun (WGS) entry which is preliminary data.</text>
</comment>
<reference evidence="2 3" key="1">
    <citation type="submission" date="2022-06" db="EMBL/GenBank/DDBJ databases">
        <title>A taxonomic note on the genus Prevotella: Description of four novel genera and emended description of the genera Hallella and Xylanibacter.</title>
        <authorList>
            <person name="Hitch T.C.A."/>
        </authorList>
    </citation>
    <scope>NUCLEOTIDE SEQUENCE [LARGE SCALE GENOMIC DNA]</scope>
    <source>
        <strain evidence="2 3">DSM 100619</strain>
    </source>
</reference>
<proteinExistence type="predicted"/>
<dbReference type="Gene3D" id="3.10.690.10">
    <property type="entry name" value="Bifunctional nuclease domain"/>
    <property type="match status" value="1"/>
</dbReference>
<dbReference type="EMBL" id="JAMXLY010000012">
    <property type="protein sequence ID" value="MCO6025160.1"/>
    <property type="molecule type" value="Genomic_DNA"/>
</dbReference>
<evidence type="ECO:0000259" key="1">
    <source>
        <dbReference type="PROSITE" id="PS51658"/>
    </source>
</evidence>
<accession>A0ABT1BWS1</accession>
<evidence type="ECO:0000313" key="3">
    <source>
        <dbReference type="Proteomes" id="UP001204015"/>
    </source>
</evidence>
<dbReference type="RefSeq" id="WP_252760520.1">
    <property type="nucleotide sequence ID" value="NZ_JAMXLY010000012.1"/>
</dbReference>
<protein>
    <submittedName>
        <fullName evidence="2">Bifunctional nuclease family protein</fullName>
    </submittedName>
</protein>
<feature type="domain" description="BFN" evidence="1">
    <location>
        <begin position="3"/>
        <end position="133"/>
    </location>
</feature>
<dbReference type="SUPFAM" id="SSF103256">
    <property type="entry name" value="Hypothetical protein TM0160"/>
    <property type="match status" value="1"/>
</dbReference>
<dbReference type="PROSITE" id="PS51658">
    <property type="entry name" value="BFN"/>
    <property type="match status" value="1"/>
</dbReference>
<sequence length="190" mass="21516">MNKVRVHFGGVSEIVGSSDIGLLTLLDEDETRELVITCDKQMMYQFAIRTQPVAGVDRLLPEVLYKVIHDQADIHCEIDIIGIVDGEYTAMLMNQDTLEQLPLRASDAVLFSVIAKIPIYADSELMRRQGVPYHPQSSGMSLPVNIISDQMLESALDNAVKDENYELASLLRDEMKRRKNRQHPMKEQKS</sequence>
<organism evidence="2 3">
    <name type="scientific">Segatella cerevisiae</name>
    <dbReference type="NCBI Taxonomy" id="2053716"/>
    <lineage>
        <taxon>Bacteria</taxon>
        <taxon>Pseudomonadati</taxon>
        <taxon>Bacteroidota</taxon>
        <taxon>Bacteroidia</taxon>
        <taxon>Bacteroidales</taxon>
        <taxon>Prevotellaceae</taxon>
        <taxon>Segatella</taxon>
    </lineage>
</organism>
<dbReference type="InterPro" id="IPR001943">
    <property type="entry name" value="UVR_dom"/>
</dbReference>
<dbReference type="Pfam" id="PF02577">
    <property type="entry name" value="BFN_dom"/>
    <property type="match status" value="1"/>
</dbReference>
<evidence type="ECO:0000313" key="2">
    <source>
        <dbReference type="EMBL" id="MCO6025160.1"/>
    </source>
</evidence>
<name>A0ABT1BWS1_9BACT</name>
<dbReference type="Pfam" id="PF02151">
    <property type="entry name" value="UVR"/>
    <property type="match status" value="1"/>
</dbReference>
<gene>
    <name evidence="2" type="ORF">NG821_04785</name>
</gene>
<dbReference type="InterPro" id="IPR036104">
    <property type="entry name" value="BFN_sf"/>
</dbReference>
<dbReference type="InterPro" id="IPR003729">
    <property type="entry name" value="Bi_nuclease_dom"/>
</dbReference>